<organism evidence="2 3">
    <name type="scientific">Kingdonia uniflora</name>
    <dbReference type="NCBI Taxonomy" id="39325"/>
    <lineage>
        <taxon>Eukaryota</taxon>
        <taxon>Viridiplantae</taxon>
        <taxon>Streptophyta</taxon>
        <taxon>Embryophyta</taxon>
        <taxon>Tracheophyta</taxon>
        <taxon>Spermatophyta</taxon>
        <taxon>Magnoliopsida</taxon>
        <taxon>Ranunculales</taxon>
        <taxon>Circaeasteraceae</taxon>
        <taxon>Kingdonia</taxon>
    </lineage>
</organism>
<feature type="compositionally biased region" description="Acidic residues" evidence="1">
    <location>
        <begin position="233"/>
        <end position="246"/>
    </location>
</feature>
<feature type="compositionally biased region" description="Polar residues" evidence="1">
    <location>
        <begin position="1"/>
        <end position="21"/>
    </location>
</feature>
<name>A0A7J7NEU8_9MAGN</name>
<accession>A0A7J7NEU8</accession>
<dbReference type="OrthoDB" id="66620at2759"/>
<dbReference type="GO" id="GO:0005829">
    <property type="term" value="C:cytosol"/>
    <property type="evidence" value="ECO:0007669"/>
    <property type="project" value="TreeGrafter"/>
</dbReference>
<dbReference type="PANTHER" id="PTHR21071:SF4">
    <property type="entry name" value="UDP-N-ACETYLENOLPYRUVOYLGLUCOSAMINE REDUCTASE"/>
    <property type="match status" value="1"/>
</dbReference>
<evidence type="ECO:0000256" key="1">
    <source>
        <dbReference type="SAM" id="MobiDB-lite"/>
    </source>
</evidence>
<dbReference type="InterPro" id="IPR016169">
    <property type="entry name" value="FAD-bd_PCMH_sub2"/>
</dbReference>
<dbReference type="InterPro" id="IPR003170">
    <property type="entry name" value="MurB"/>
</dbReference>
<dbReference type="AlphaFoldDB" id="A0A7J7NEU8"/>
<feature type="compositionally biased region" description="Low complexity" evidence="1">
    <location>
        <begin position="36"/>
        <end position="51"/>
    </location>
</feature>
<dbReference type="GO" id="GO:0050660">
    <property type="term" value="F:flavin adenine dinucleotide binding"/>
    <property type="evidence" value="ECO:0007669"/>
    <property type="project" value="InterPro"/>
</dbReference>
<feature type="region of interest" description="Disordered" evidence="1">
    <location>
        <begin position="228"/>
        <end position="252"/>
    </location>
</feature>
<keyword evidence="3" id="KW-1185">Reference proteome</keyword>
<dbReference type="GO" id="GO:0008762">
    <property type="term" value="F:UDP-N-acetylmuramate dehydrogenase activity"/>
    <property type="evidence" value="ECO:0007669"/>
    <property type="project" value="InterPro"/>
</dbReference>
<sequence length="308" mass="34630">MMLSKLNTEQPVTTIITTPNSLHKTLKPPQTKPKPHNISSSIPHNPNNNPHPSKPKPKDQEHTATTINVNGLQFIRGMKLLSDLSILGIGGPCAYFVQDFSHTHLVSAISYCNKYGLRFIIIRKGSNCLFDDRGFDSCTIFNRIEFVERVGMGAYRVGSGYGFNKFGVEFAGGVPATVGDAVYINAGANGQSDDTEKISKLEFDPNYALRYEHNKNREELHKLQELKKKGIVEDSDDSETESEDDGDTRAMHPQLFDILDRVKKRDPVINIKDKKLFESDDEEGDKEGRFKKKSKEKPMYLKDVVATH</sequence>
<dbReference type="Gene3D" id="3.30.465.10">
    <property type="match status" value="1"/>
</dbReference>
<dbReference type="InterPro" id="IPR016167">
    <property type="entry name" value="FAD-bd_PCMH_sub1"/>
</dbReference>
<dbReference type="SUPFAM" id="SSF56176">
    <property type="entry name" value="FAD-binding/transporter-associated domain-like"/>
    <property type="match status" value="1"/>
</dbReference>
<evidence type="ECO:0000313" key="3">
    <source>
        <dbReference type="Proteomes" id="UP000541444"/>
    </source>
</evidence>
<dbReference type="InterPro" id="IPR036318">
    <property type="entry name" value="FAD-bd_PCMH-like_sf"/>
</dbReference>
<dbReference type="Gene3D" id="3.30.43.10">
    <property type="entry name" value="Uridine Diphospho-n-acetylenolpyruvylglucosamine Reductase, domain 2"/>
    <property type="match status" value="1"/>
</dbReference>
<feature type="region of interest" description="Disordered" evidence="1">
    <location>
        <begin position="1"/>
        <end position="62"/>
    </location>
</feature>
<dbReference type="GO" id="GO:0071555">
    <property type="term" value="P:cell wall organization"/>
    <property type="evidence" value="ECO:0007669"/>
    <property type="project" value="TreeGrafter"/>
</dbReference>
<comment type="caution">
    <text evidence="2">The sequence shown here is derived from an EMBL/GenBank/DDBJ whole genome shotgun (WGS) entry which is preliminary data.</text>
</comment>
<reference evidence="2 3" key="1">
    <citation type="journal article" date="2020" name="IScience">
        <title>Genome Sequencing of the Endangered Kingdonia uniflora (Circaeasteraceae, Ranunculales) Reveals Potential Mechanisms of Evolutionary Specialization.</title>
        <authorList>
            <person name="Sun Y."/>
            <person name="Deng T."/>
            <person name="Zhang A."/>
            <person name="Moore M.J."/>
            <person name="Landis J.B."/>
            <person name="Lin N."/>
            <person name="Zhang H."/>
            <person name="Zhang X."/>
            <person name="Huang J."/>
            <person name="Zhang X."/>
            <person name="Sun H."/>
            <person name="Wang H."/>
        </authorList>
    </citation>
    <scope>NUCLEOTIDE SEQUENCE [LARGE SCALE GENOMIC DNA]</scope>
    <source>
        <strain evidence="2">TB1705</strain>
        <tissue evidence="2">Leaf</tissue>
    </source>
</reference>
<proteinExistence type="predicted"/>
<protein>
    <submittedName>
        <fullName evidence="2">Uncharacterized protein</fullName>
    </submittedName>
</protein>
<dbReference type="Proteomes" id="UP000541444">
    <property type="component" value="Unassembled WGS sequence"/>
</dbReference>
<gene>
    <name evidence="2" type="ORF">GIB67_012613</name>
</gene>
<dbReference type="PANTHER" id="PTHR21071">
    <property type="entry name" value="UDP-N-ACETYLENOLPYRUVOYLGLUCOSAMINE REDUCTASE"/>
    <property type="match status" value="1"/>
</dbReference>
<evidence type="ECO:0000313" key="2">
    <source>
        <dbReference type="EMBL" id="KAF6165716.1"/>
    </source>
</evidence>
<dbReference type="EMBL" id="JACGCM010000816">
    <property type="protein sequence ID" value="KAF6165716.1"/>
    <property type="molecule type" value="Genomic_DNA"/>
</dbReference>